<dbReference type="EMBL" id="JACIJB010000005">
    <property type="protein sequence ID" value="MBB5660765.1"/>
    <property type="molecule type" value="Genomic_DNA"/>
</dbReference>
<dbReference type="EC" id="2.6.1.85" evidence="2"/>
<name>A0A7W9A404_9CAUL</name>
<dbReference type="SUPFAM" id="SSF56322">
    <property type="entry name" value="ADC synthase"/>
    <property type="match status" value="1"/>
</dbReference>
<organism evidence="2 3">
    <name type="scientific">Brevundimonas halotolerans</name>
    <dbReference type="NCBI Taxonomy" id="69670"/>
    <lineage>
        <taxon>Bacteria</taxon>
        <taxon>Pseudomonadati</taxon>
        <taxon>Pseudomonadota</taxon>
        <taxon>Alphaproteobacteria</taxon>
        <taxon>Caulobacterales</taxon>
        <taxon>Caulobacteraceae</taxon>
        <taxon>Brevundimonas</taxon>
    </lineage>
</organism>
<dbReference type="RefSeq" id="WP_123288017.1">
    <property type="nucleotide sequence ID" value="NZ_JACIJB010000005.1"/>
</dbReference>
<keyword evidence="3" id="KW-1185">Reference proteome</keyword>
<evidence type="ECO:0000313" key="2">
    <source>
        <dbReference type="EMBL" id="MBB5660765.1"/>
    </source>
</evidence>
<dbReference type="PANTHER" id="PTHR11236:SF9">
    <property type="entry name" value="ANTHRANILATE SYNTHASE COMPONENT 1"/>
    <property type="match status" value="1"/>
</dbReference>
<keyword evidence="2" id="KW-0032">Aminotransferase</keyword>
<proteinExistence type="predicted"/>
<comment type="caution">
    <text evidence="2">The sequence shown here is derived from an EMBL/GenBank/DDBJ whole genome shotgun (WGS) entry which is preliminary data.</text>
</comment>
<dbReference type="PANTHER" id="PTHR11236">
    <property type="entry name" value="AMINOBENZOATE/ANTHRANILATE SYNTHASE"/>
    <property type="match status" value="1"/>
</dbReference>
<feature type="domain" description="Chorismate-utilising enzyme C-terminal" evidence="1">
    <location>
        <begin position="162"/>
        <end position="421"/>
    </location>
</feature>
<reference evidence="2 3" key="1">
    <citation type="submission" date="2020-08" db="EMBL/GenBank/DDBJ databases">
        <title>Genomic Encyclopedia of Type Strains, Phase IV (KMG-IV): sequencing the most valuable type-strain genomes for metagenomic binning, comparative biology and taxonomic classification.</title>
        <authorList>
            <person name="Goeker M."/>
        </authorList>
    </citation>
    <scope>NUCLEOTIDE SEQUENCE [LARGE SCALE GENOMIC DNA]</scope>
    <source>
        <strain evidence="2 3">DSM 24448</strain>
    </source>
</reference>
<protein>
    <submittedName>
        <fullName evidence="2">Para-aminobenzoate synthetase component 1</fullName>
        <ecNumber evidence="2">2.6.1.85</ecNumber>
    </submittedName>
</protein>
<dbReference type="InterPro" id="IPR005801">
    <property type="entry name" value="ADC_synthase"/>
</dbReference>
<dbReference type="Proteomes" id="UP000548978">
    <property type="component" value="Unassembled WGS sequence"/>
</dbReference>
<dbReference type="OrthoDB" id="9803598at2"/>
<dbReference type="InterPro" id="IPR019999">
    <property type="entry name" value="Anth_synth_I-like"/>
</dbReference>
<accession>A0A7W9A404</accession>
<dbReference type="Pfam" id="PF00425">
    <property type="entry name" value="Chorismate_bind"/>
    <property type="match status" value="1"/>
</dbReference>
<gene>
    <name evidence="2" type="ORF">FHS65_001516</name>
</gene>
<dbReference type="PRINTS" id="PR00095">
    <property type="entry name" value="ANTSNTHASEI"/>
</dbReference>
<sequence length="432" mass="46680">MIRPYAARRERALPWRDPLEILQAIGARDGALGLFSGTAGRVLIAADPDAIRQIDGDAAQVTALLDDPAWAEGAVQLLAYDGGVRPATGLRPKVWPDLMAARYPAWLVFETATRTLTAVGRGEDAVEAEQALDLAEDWSQAASARGAIEGPLSATFNAEADETAYRTAVADVVARIAAGELFQANIARAWSGKLTWEADPLDVFLRLVRDSPAPYAAFWRRGERALVSNSPELFLTLEPGGRIETRPIKGTRPRRTDPVADQAEVEALLASAKDRAENLMIVDLMRNDLSRVCVPSSVRVERLFHPESYANVHHLVSTISGRLRPGQGVGQAMAATFPPGSITGAPKHQAMKVIAGHEPPRGPWCGSLLLREGEGRMTASVLIRTLAFEQREEGWHWRTQAGAGIVADSDPAAESAEVLSKISAIRRALMES</sequence>
<keyword evidence="2" id="KW-0808">Transferase</keyword>
<dbReference type="GO" id="GO:0046820">
    <property type="term" value="F:4-amino-4-deoxychorismate synthase activity"/>
    <property type="evidence" value="ECO:0007669"/>
    <property type="project" value="UniProtKB-EC"/>
</dbReference>
<evidence type="ECO:0000259" key="1">
    <source>
        <dbReference type="Pfam" id="PF00425"/>
    </source>
</evidence>
<dbReference type="Gene3D" id="3.60.120.10">
    <property type="entry name" value="Anthranilate synthase"/>
    <property type="match status" value="1"/>
</dbReference>
<evidence type="ECO:0000313" key="3">
    <source>
        <dbReference type="Proteomes" id="UP000548978"/>
    </source>
</evidence>
<dbReference type="AlphaFoldDB" id="A0A7W9A404"/>
<dbReference type="InterPro" id="IPR015890">
    <property type="entry name" value="Chorismate_C"/>
</dbReference>
<dbReference type="GO" id="GO:0000162">
    <property type="term" value="P:L-tryptophan biosynthetic process"/>
    <property type="evidence" value="ECO:0007669"/>
    <property type="project" value="TreeGrafter"/>
</dbReference>